<organism evidence="1 2">
    <name type="scientific">Streptomyces abikoensis</name>
    <dbReference type="NCBI Taxonomy" id="97398"/>
    <lineage>
        <taxon>Bacteria</taxon>
        <taxon>Bacillati</taxon>
        <taxon>Actinomycetota</taxon>
        <taxon>Actinomycetes</taxon>
        <taxon>Kitasatosporales</taxon>
        <taxon>Streptomycetaceae</taxon>
        <taxon>Streptomyces</taxon>
    </lineage>
</organism>
<comment type="caution">
    <text evidence="1">The sequence shown here is derived from an EMBL/GenBank/DDBJ whole genome shotgun (WGS) entry which is preliminary data.</text>
</comment>
<evidence type="ECO:0000313" key="2">
    <source>
        <dbReference type="Proteomes" id="UP001611162"/>
    </source>
</evidence>
<accession>A0ABW7SXA7</accession>
<name>A0ABW7SXA7_9ACTN</name>
<keyword evidence="2" id="KW-1185">Reference proteome</keyword>
<evidence type="ECO:0000313" key="1">
    <source>
        <dbReference type="EMBL" id="MFI0909854.1"/>
    </source>
</evidence>
<dbReference type="RefSeq" id="WP_397612239.1">
    <property type="nucleotide sequence ID" value="NZ_JBIRRB010000001.1"/>
</dbReference>
<dbReference type="Proteomes" id="UP001611162">
    <property type="component" value="Unassembled WGS sequence"/>
</dbReference>
<reference evidence="1 2" key="1">
    <citation type="submission" date="2024-10" db="EMBL/GenBank/DDBJ databases">
        <title>The Natural Products Discovery Center: Release of the First 8490 Sequenced Strains for Exploring Actinobacteria Biosynthetic Diversity.</title>
        <authorList>
            <person name="Kalkreuter E."/>
            <person name="Kautsar S.A."/>
            <person name="Yang D."/>
            <person name="Bader C.D."/>
            <person name="Teijaro C.N."/>
            <person name="Fluegel L."/>
            <person name="Davis C.M."/>
            <person name="Simpson J.R."/>
            <person name="Lauterbach L."/>
            <person name="Steele A.D."/>
            <person name="Gui C."/>
            <person name="Meng S."/>
            <person name="Li G."/>
            <person name="Viehrig K."/>
            <person name="Ye F."/>
            <person name="Su P."/>
            <person name="Kiefer A.F."/>
            <person name="Nichols A."/>
            <person name="Cepeda A.J."/>
            <person name="Yan W."/>
            <person name="Fan B."/>
            <person name="Jiang Y."/>
            <person name="Adhikari A."/>
            <person name="Zheng C.-J."/>
            <person name="Schuster L."/>
            <person name="Cowan T.M."/>
            <person name="Smanski M.J."/>
            <person name="Chevrette M.G."/>
            <person name="De Carvalho L.P.S."/>
            <person name="Shen B."/>
        </authorList>
    </citation>
    <scope>NUCLEOTIDE SEQUENCE [LARGE SCALE GENOMIC DNA]</scope>
    <source>
        <strain evidence="1 2">NPDC020979</strain>
    </source>
</reference>
<dbReference type="EMBL" id="JBIRRB010000001">
    <property type="protein sequence ID" value="MFI0909854.1"/>
    <property type="molecule type" value="Genomic_DNA"/>
</dbReference>
<sequence length="260" mass="27819">MALLEKQPNNTAIDAQLRKYGIDPANIASLQVIPPSSIPPADWAVTESNVIQKGVIGRHKVMKYDFGAPVALCPAVRNETPDPIIRTLKAEEEIGTTTSYSISSTVEAGFFDAVKISVSTAFGQTWSHSKKYSDQLEVPIRPGHMMWLEAQPVMRILEGDFVYFLRIKNPITGKWDGAACRFSGTVAAPGVEGSLKDVITVRDVPVSAGLSEGFRAVAEEGALAGASLSDETTVIPGFMAALLLGDSAESEDVTDQIKPA</sequence>
<proteinExistence type="predicted"/>
<gene>
    <name evidence="1" type="ORF">ACH4TF_05270</name>
</gene>
<protein>
    <submittedName>
        <fullName evidence="1">Uncharacterized protein</fullName>
    </submittedName>
</protein>